<dbReference type="AlphaFoldDB" id="A0AA39S6I9"/>
<dbReference type="Proteomes" id="UP001168877">
    <property type="component" value="Unassembled WGS sequence"/>
</dbReference>
<keyword evidence="3" id="KW-1185">Reference proteome</keyword>
<evidence type="ECO:0000313" key="2">
    <source>
        <dbReference type="EMBL" id="KAK0585065.1"/>
    </source>
</evidence>
<dbReference type="PANTHER" id="PTHR31371">
    <property type="entry name" value="BNAC09G50660D PROTEIN"/>
    <property type="match status" value="1"/>
</dbReference>
<evidence type="ECO:0000313" key="3">
    <source>
        <dbReference type="Proteomes" id="UP001168877"/>
    </source>
</evidence>
<dbReference type="InterPro" id="IPR007700">
    <property type="entry name" value="DUF668"/>
</dbReference>
<reference evidence="2" key="2">
    <citation type="submission" date="2023-06" db="EMBL/GenBank/DDBJ databases">
        <authorList>
            <person name="Swenson N.G."/>
            <person name="Wegrzyn J.L."/>
            <person name="Mcevoy S.L."/>
        </authorList>
    </citation>
    <scope>NUCLEOTIDE SEQUENCE</scope>
    <source>
        <strain evidence="2">NS2018</strain>
        <tissue evidence="2">Leaf</tissue>
    </source>
</reference>
<reference evidence="2" key="1">
    <citation type="journal article" date="2022" name="Plant J.">
        <title>Strategies of tolerance reflected in two North American maple genomes.</title>
        <authorList>
            <person name="McEvoy S.L."/>
            <person name="Sezen U.U."/>
            <person name="Trouern-Trend A."/>
            <person name="McMahon S.M."/>
            <person name="Schaberg P.G."/>
            <person name="Yang J."/>
            <person name="Wegrzyn J.L."/>
            <person name="Swenson N.G."/>
        </authorList>
    </citation>
    <scope>NUCLEOTIDE SEQUENCE</scope>
    <source>
        <strain evidence="2">NS2018</strain>
    </source>
</reference>
<proteinExistence type="predicted"/>
<dbReference type="PANTHER" id="PTHR31371:SF4">
    <property type="entry name" value="DUF668 DOMAIN-CONTAINING PROTEIN"/>
    <property type="match status" value="1"/>
</dbReference>
<evidence type="ECO:0000259" key="1">
    <source>
        <dbReference type="Pfam" id="PF05003"/>
    </source>
</evidence>
<dbReference type="GO" id="GO:0045927">
    <property type="term" value="P:positive regulation of growth"/>
    <property type="evidence" value="ECO:0007669"/>
    <property type="project" value="InterPro"/>
</dbReference>
<dbReference type="Pfam" id="PF05003">
    <property type="entry name" value="DUF668"/>
    <property type="match status" value="1"/>
</dbReference>
<gene>
    <name evidence="2" type="ORF">LWI29_022960</name>
</gene>
<protein>
    <recommendedName>
        <fullName evidence="1">DUF668 domain-containing protein</fullName>
    </recommendedName>
</protein>
<sequence>MASVEGDNDCEYNSTGFLSRSSSFSASSQSSVYPSENNLCGPFGRSVSKSEEWKLALERILEWLAPLARNMIRWQSEHNFEKESVVSRTNVLLVQTFHFASQAKTEAAITELLVGLNYICRIGRDRYERLCQSSLAEETTMIIC</sequence>
<name>A0AA39S6I9_ACESA</name>
<dbReference type="EMBL" id="JAUESC010000383">
    <property type="protein sequence ID" value="KAK0585065.1"/>
    <property type="molecule type" value="Genomic_DNA"/>
</dbReference>
<organism evidence="2 3">
    <name type="scientific">Acer saccharum</name>
    <name type="common">Sugar maple</name>
    <dbReference type="NCBI Taxonomy" id="4024"/>
    <lineage>
        <taxon>Eukaryota</taxon>
        <taxon>Viridiplantae</taxon>
        <taxon>Streptophyta</taxon>
        <taxon>Embryophyta</taxon>
        <taxon>Tracheophyta</taxon>
        <taxon>Spermatophyta</taxon>
        <taxon>Magnoliopsida</taxon>
        <taxon>eudicotyledons</taxon>
        <taxon>Gunneridae</taxon>
        <taxon>Pentapetalae</taxon>
        <taxon>rosids</taxon>
        <taxon>malvids</taxon>
        <taxon>Sapindales</taxon>
        <taxon>Sapindaceae</taxon>
        <taxon>Hippocastanoideae</taxon>
        <taxon>Acereae</taxon>
        <taxon>Acer</taxon>
    </lineage>
</organism>
<comment type="caution">
    <text evidence="2">The sequence shown here is derived from an EMBL/GenBank/DDBJ whole genome shotgun (WGS) entry which is preliminary data.</text>
</comment>
<accession>A0AA39S6I9</accession>
<feature type="domain" description="DUF668" evidence="1">
    <location>
        <begin position="49"/>
        <end position="73"/>
    </location>
</feature>